<feature type="region of interest" description="Disordered" evidence="2">
    <location>
        <begin position="1"/>
        <end position="124"/>
    </location>
</feature>
<dbReference type="Proteomes" id="UP000307173">
    <property type="component" value="Unassembled WGS sequence"/>
</dbReference>
<dbReference type="STRING" id="52247.A0A4T0X1I1"/>
<dbReference type="GO" id="GO:0061245">
    <property type="term" value="P:establishment or maintenance of bipolar cell polarity"/>
    <property type="evidence" value="ECO:0007669"/>
    <property type="project" value="TreeGrafter"/>
</dbReference>
<feature type="coiled-coil region" evidence="1">
    <location>
        <begin position="802"/>
        <end position="829"/>
    </location>
</feature>
<feature type="compositionally biased region" description="Basic and acidic residues" evidence="2">
    <location>
        <begin position="57"/>
        <end position="68"/>
    </location>
</feature>
<organism evidence="3 4">
    <name type="scientific">Pichia inconspicua</name>
    <dbReference type="NCBI Taxonomy" id="52247"/>
    <lineage>
        <taxon>Eukaryota</taxon>
        <taxon>Fungi</taxon>
        <taxon>Dikarya</taxon>
        <taxon>Ascomycota</taxon>
        <taxon>Saccharomycotina</taxon>
        <taxon>Pichiomycetes</taxon>
        <taxon>Pichiales</taxon>
        <taxon>Pichiaceae</taxon>
        <taxon>Pichia</taxon>
    </lineage>
</organism>
<feature type="compositionally biased region" description="Low complexity" evidence="2">
    <location>
        <begin position="91"/>
        <end position="103"/>
    </location>
</feature>
<dbReference type="AlphaFoldDB" id="A0A4T0X1I1"/>
<evidence type="ECO:0000313" key="4">
    <source>
        <dbReference type="Proteomes" id="UP000307173"/>
    </source>
</evidence>
<accession>A0A4T0X1I1</accession>
<comment type="caution">
    <text evidence="3">The sequence shown here is derived from an EMBL/GenBank/DDBJ whole genome shotgun (WGS) entry which is preliminary data.</text>
</comment>
<reference evidence="3 4" key="1">
    <citation type="journal article" date="2019" name="Front. Genet.">
        <title>Whole-Genome Sequencing of the Opportunistic Yeast Pathogen Candida inconspicua Uncovers Its Hybrid Origin.</title>
        <authorList>
            <person name="Mixao V."/>
            <person name="Hansen A.P."/>
            <person name="Saus E."/>
            <person name="Boekhout T."/>
            <person name="Lass-Florl C."/>
            <person name="Gabaldon T."/>
        </authorList>
    </citation>
    <scope>NUCLEOTIDE SEQUENCE [LARGE SCALE GENOMIC DNA]</scope>
    <source>
        <strain evidence="3 4">CBS 180</strain>
    </source>
</reference>
<dbReference type="PANTHER" id="PTHR23244:SF456">
    <property type="entry name" value="MULTIPLE EPIDERMAL GROWTH FACTOR-LIKE DOMAINS PROTEIN 8"/>
    <property type="match status" value="1"/>
</dbReference>
<dbReference type="Gene3D" id="2.120.10.80">
    <property type="entry name" value="Kelch-type beta propeller"/>
    <property type="match status" value="2"/>
</dbReference>
<keyword evidence="4" id="KW-1185">Reference proteome</keyword>
<keyword evidence="1" id="KW-0175">Coiled coil</keyword>
<evidence type="ECO:0000256" key="1">
    <source>
        <dbReference type="SAM" id="Coils"/>
    </source>
</evidence>
<dbReference type="InterPro" id="IPR015915">
    <property type="entry name" value="Kelch-typ_b-propeller"/>
</dbReference>
<proteinExistence type="predicted"/>
<dbReference type="PANTHER" id="PTHR23244">
    <property type="entry name" value="KELCH REPEAT DOMAIN"/>
    <property type="match status" value="1"/>
</dbReference>
<evidence type="ECO:0000256" key="2">
    <source>
        <dbReference type="SAM" id="MobiDB-lite"/>
    </source>
</evidence>
<evidence type="ECO:0000313" key="3">
    <source>
        <dbReference type="EMBL" id="TID26206.1"/>
    </source>
</evidence>
<feature type="coiled-coil region" evidence="1">
    <location>
        <begin position="1003"/>
        <end position="1030"/>
    </location>
</feature>
<protein>
    <submittedName>
        <fullName evidence="3">Uncharacterized protein</fullName>
    </submittedName>
</protein>
<dbReference type="EMBL" id="SELW01000465">
    <property type="protein sequence ID" value="TID26206.1"/>
    <property type="molecule type" value="Genomic_DNA"/>
</dbReference>
<sequence>MPSFFKKLNHSKSSKIDNQLPPSASLPTPPSTQIRDSNSRKSTISPRSVLDAVDNSILDRSRSSRNENDGVVDPDIDSHISPMLKQFHRTSSSSNSGVKSFSSPKFNDINHLQQGEVPNTPEYPPFSDNVLLKNSPHNNKWITPWSKKVLYNSPFPRYGYTISSQTSTSGSSYMMGGLTGTEVYGDMWIIEQIRPADLNQHDDPLKYCDYPYIASPIENIQHIPSPRTGHASVLIGNAFIIFGGDTAINEEQKLDNQLYFFNIASLKWTITAPKGERPCGRYGAQISVLNLKIQPGSWLSQLYVFGGQLNNVNFNDLWKFDLTNFKNPENQWIKIDPMGDTPPPLTGHSMSSFNENLYVFGGNSDAFVNDKLYSYNSIKNEWNICTLAGPIFPPPIYGHSTAVHGSLLFIYGGKLENEENSNDLYIIDLLNFNSWKLKSNLPLSPTSKFGQSISLNLTEEKLLIMGGDVTDDEFNGVADTSINLIDETKFQHSTSIIYECDIKEISKFLENSNVKKGIMSAKSSPVVFPTFNFKNTKYEHSKSNIDLTDSNDESRKSFTSSTPIKIQNQSIVSEPKNEPLEITTDTALHNIDQVALSSSNHSPISEISPTIKDTSNLQPILQLQTVDNESQESETPLETSTDFIANEIIYKTPEENIESVSKSQHLSDSTFTVINTKTSIDETLKAPSISTPLMQQSALLPFSPAVSEKDNLKLQKLLKMVNDVKSEMKTSVAAADAQISRLESEKADLEKRLKGLQETQTVVYNINDIEGGGDTSVDERNMKLKNFISHELSTVPQLQKLVNIQRETINDLRNKLQEEELLNEKILKLEAINSALKMKLNNATVDESRETEHLKLFNQNLEQLSAVWLAEGPQTSLSDLKSELSDLKLKYNKLQKENEGLFGNLREYETLFVESKKSLSNSYQALKISQTEADKLKAHVINLTKELDELKLKKRVYSNGSQRNFTPVRNDSNHSIEATSNDIEDEIDDHNVSLIDERYEIKIRDLEANVYIVSQERDQLRNELLELKKELYNIQK</sequence>
<gene>
    <name evidence="3" type="ORF">CANINC_002795</name>
</gene>
<dbReference type="OrthoDB" id="45365at2759"/>
<feature type="coiled-coil region" evidence="1">
    <location>
        <begin position="725"/>
        <end position="759"/>
    </location>
</feature>
<name>A0A4T0X1I1_9ASCO</name>
<feature type="coiled-coil region" evidence="1">
    <location>
        <begin position="877"/>
        <end position="953"/>
    </location>
</feature>
<dbReference type="Pfam" id="PF24681">
    <property type="entry name" value="Kelch_KLHDC2_KLHL20_DRC7"/>
    <property type="match status" value="1"/>
</dbReference>
<dbReference type="GO" id="GO:0051285">
    <property type="term" value="C:cell cortex of cell tip"/>
    <property type="evidence" value="ECO:0007669"/>
    <property type="project" value="TreeGrafter"/>
</dbReference>
<feature type="compositionally biased region" description="Polar residues" evidence="2">
    <location>
        <begin position="33"/>
        <end position="46"/>
    </location>
</feature>
<dbReference type="SUPFAM" id="SSF117281">
    <property type="entry name" value="Kelch motif"/>
    <property type="match status" value="1"/>
</dbReference>